<feature type="region of interest" description="Disordered" evidence="1">
    <location>
        <begin position="1"/>
        <end position="49"/>
    </location>
</feature>
<name>A0A7W9V2M6_9ACTN</name>
<reference evidence="4 5" key="1">
    <citation type="submission" date="2020-08" db="EMBL/GenBank/DDBJ databases">
        <title>Genomic Encyclopedia of Type Strains, Phase III (KMG-III): the genomes of soil and plant-associated and newly described type strains.</title>
        <authorList>
            <person name="Whitman W."/>
        </authorList>
    </citation>
    <scope>NUCLEOTIDE SEQUENCE [LARGE SCALE GENOMIC DNA]</scope>
    <source>
        <strain evidence="4 5">CECT 8305</strain>
    </source>
</reference>
<evidence type="ECO:0000313" key="4">
    <source>
        <dbReference type="EMBL" id="MBB5940127.1"/>
    </source>
</evidence>
<sequence>MSPSGDDHYDPYGNPDSPDGRLTRTRLPDGDGDPYGGGRRTRPTAKPSRSMLTVVSVVVLLIAAIAFANRGGGDGDSDDSSSNGGSSSGSSGGGKDNQAQPTAPTGERPVHGKNEATGIATGFPRTEQGAQSAAANYAVALGSVEMYDRERRHEIVNAVMAPTAAPGVQQALDRTYSADVLKKIGLSKDGKAPDGLNFISRTIPVGTKVTDYSKSAATVEVWSTDLSGFAGEGSKRPVTTDWFTVTLKLSWTGNDWKALTHSLQDGPAPVSGDVPASAADKITQAVEGYGGFTYAR</sequence>
<dbReference type="InterPro" id="IPR058488">
    <property type="entry name" value="DUF8175"/>
</dbReference>
<accession>A0A7W9V2M6</accession>
<feature type="region of interest" description="Disordered" evidence="1">
    <location>
        <begin position="70"/>
        <end position="128"/>
    </location>
</feature>
<evidence type="ECO:0000256" key="2">
    <source>
        <dbReference type="SAM" id="Phobius"/>
    </source>
</evidence>
<dbReference type="Proteomes" id="UP000588098">
    <property type="component" value="Unassembled WGS sequence"/>
</dbReference>
<keyword evidence="2" id="KW-0812">Transmembrane</keyword>
<gene>
    <name evidence="4" type="ORF">FHS42_007225</name>
</gene>
<feature type="compositionally biased region" description="Basic and acidic residues" evidence="1">
    <location>
        <begin position="1"/>
        <end position="10"/>
    </location>
</feature>
<proteinExistence type="predicted"/>
<keyword evidence="5" id="KW-1185">Reference proteome</keyword>
<evidence type="ECO:0000259" key="3">
    <source>
        <dbReference type="Pfam" id="PF26526"/>
    </source>
</evidence>
<keyword evidence="2" id="KW-1133">Transmembrane helix</keyword>
<comment type="caution">
    <text evidence="4">The sequence shown here is derived from an EMBL/GenBank/DDBJ whole genome shotgun (WGS) entry which is preliminary data.</text>
</comment>
<feature type="transmembrane region" description="Helical" evidence="2">
    <location>
        <begin position="50"/>
        <end position="68"/>
    </location>
</feature>
<keyword evidence="2" id="KW-0472">Membrane</keyword>
<protein>
    <recommendedName>
        <fullName evidence="3">DUF8175 domain-containing protein</fullName>
    </recommendedName>
</protein>
<evidence type="ECO:0000313" key="5">
    <source>
        <dbReference type="Proteomes" id="UP000588098"/>
    </source>
</evidence>
<dbReference type="EMBL" id="JACHJL010000034">
    <property type="protein sequence ID" value="MBB5940127.1"/>
    <property type="molecule type" value="Genomic_DNA"/>
</dbReference>
<dbReference type="RefSeq" id="WP_376772782.1">
    <property type="nucleotide sequence ID" value="NZ_JACHJL010000034.1"/>
</dbReference>
<organism evidence="4 5">
    <name type="scientific">Streptomyces zagrosensis</name>
    <dbReference type="NCBI Taxonomy" id="1042984"/>
    <lineage>
        <taxon>Bacteria</taxon>
        <taxon>Bacillati</taxon>
        <taxon>Actinomycetota</taxon>
        <taxon>Actinomycetes</taxon>
        <taxon>Kitasatosporales</taxon>
        <taxon>Streptomycetaceae</taxon>
        <taxon>Streptomyces</taxon>
    </lineage>
</organism>
<feature type="compositionally biased region" description="Basic and acidic residues" evidence="1">
    <location>
        <begin position="18"/>
        <end position="29"/>
    </location>
</feature>
<dbReference type="Pfam" id="PF26526">
    <property type="entry name" value="DUF8175"/>
    <property type="match status" value="1"/>
</dbReference>
<feature type="compositionally biased region" description="Gly residues" evidence="1">
    <location>
        <begin position="86"/>
        <end position="95"/>
    </location>
</feature>
<dbReference type="AlphaFoldDB" id="A0A7W9V2M6"/>
<evidence type="ECO:0000256" key="1">
    <source>
        <dbReference type="SAM" id="MobiDB-lite"/>
    </source>
</evidence>
<feature type="domain" description="DUF8175" evidence="3">
    <location>
        <begin position="117"/>
        <end position="262"/>
    </location>
</feature>